<dbReference type="EMBL" id="KV419413">
    <property type="protein sequence ID" value="KZS91813.1"/>
    <property type="molecule type" value="Genomic_DNA"/>
</dbReference>
<gene>
    <name evidence="1" type="ORF">SISNIDRAFT_550843</name>
</gene>
<reference evidence="1 2" key="1">
    <citation type="journal article" date="2016" name="Mol. Biol. Evol.">
        <title>Comparative Genomics of Early-Diverging Mushroom-Forming Fungi Provides Insights into the Origins of Lignocellulose Decay Capabilities.</title>
        <authorList>
            <person name="Nagy L.G."/>
            <person name="Riley R."/>
            <person name="Tritt A."/>
            <person name="Adam C."/>
            <person name="Daum C."/>
            <person name="Floudas D."/>
            <person name="Sun H."/>
            <person name="Yadav J.S."/>
            <person name="Pangilinan J."/>
            <person name="Larsson K.H."/>
            <person name="Matsuura K."/>
            <person name="Barry K."/>
            <person name="Labutti K."/>
            <person name="Kuo R."/>
            <person name="Ohm R.A."/>
            <person name="Bhattacharya S.S."/>
            <person name="Shirouzu T."/>
            <person name="Yoshinaga Y."/>
            <person name="Martin F.M."/>
            <person name="Grigoriev I.V."/>
            <person name="Hibbett D.S."/>
        </authorList>
    </citation>
    <scope>NUCLEOTIDE SEQUENCE [LARGE SCALE GENOMIC DNA]</scope>
    <source>
        <strain evidence="1 2">HHB9708</strain>
    </source>
</reference>
<evidence type="ECO:0000313" key="1">
    <source>
        <dbReference type="EMBL" id="KZS91813.1"/>
    </source>
</evidence>
<keyword evidence="2" id="KW-1185">Reference proteome</keyword>
<name>A0A164SUF3_9AGAM</name>
<protein>
    <submittedName>
        <fullName evidence="1">Uncharacterized protein</fullName>
    </submittedName>
</protein>
<accession>A0A164SUF3</accession>
<organism evidence="1 2">
    <name type="scientific">Sistotremastrum niveocremeum HHB9708</name>
    <dbReference type="NCBI Taxonomy" id="1314777"/>
    <lineage>
        <taxon>Eukaryota</taxon>
        <taxon>Fungi</taxon>
        <taxon>Dikarya</taxon>
        <taxon>Basidiomycota</taxon>
        <taxon>Agaricomycotina</taxon>
        <taxon>Agaricomycetes</taxon>
        <taxon>Sistotremastrales</taxon>
        <taxon>Sistotremastraceae</taxon>
        <taxon>Sertulicium</taxon>
        <taxon>Sertulicium niveocremeum</taxon>
    </lineage>
</organism>
<dbReference type="Proteomes" id="UP000076722">
    <property type="component" value="Unassembled WGS sequence"/>
</dbReference>
<proteinExistence type="predicted"/>
<sequence length="192" mass="21170">MSTISAEAASDIVNYLESHALPDGRGYVVVEQAIGAKLPFAFEQDRIHVSGVLDMDDHTIAGDIEVQLPLWGWKHVFHFYGMVIEGPGAVFPFDLVLISGSITFKYQWLQGMKWLILILDVKALGQDYHDTRPLFPVPFLTSNTTAIRLVGAPSANGTGPNPQWLQQLHLYSKVALDNGGVFPETATVRHPC</sequence>
<dbReference type="AlphaFoldDB" id="A0A164SUF3"/>
<evidence type="ECO:0000313" key="2">
    <source>
        <dbReference type="Proteomes" id="UP000076722"/>
    </source>
</evidence>